<gene>
    <name evidence="9" type="ORF">GF339_23785</name>
</gene>
<feature type="domain" description="ABC transmembrane type-1" evidence="8">
    <location>
        <begin position="72"/>
        <end position="262"/>
    </location>
</feature>
<keyword evidence="2 7" id="KW-0813">Transport</keyword>
<dbReference type="Proteomes" id="UP000649604">
    <property type="component" value="Unassembled WGS sequence"/>
</dbReference>
<dbReference type="InterPro" id="IPR035906">
    <property type="entry name" value="MetI-like_sf"/>
</dbReference>
<dbReference type="SUPFAM" id="SSF161098">
    <property type="entry name" value="MetI-like"/>
    <property type="match status" value="1"/>
</dbReference>
<keyword evidence="4 7" id="KW-0812">Transmembrane</keyword>
<feature type="transmembrane region" description="Helical" evidence="7">
    <location>
        <begin position="144"/>
        <end position="163"/>
    </location>
</feature>
<dbReference type="PANTHER" id="PTHR32243:SF18">
    <property type="entry name" value="INNER MEMBRANE ABC TRANSPORTER PERMEASE PROTEIN YCJP"/>
    <property type="match status" value="1"/>
</dbReference>
<evidence type="ECO:0000256" key="6">
    <source>
        <dbReference type="ARBA" id="ARBA00023136"/>
    </source>
</evidence>
<reference evidence="9" key="1">
    <citation type="submission" date="2019-11" db="EMBL/GenBank/DDBJ databases">
        <title>Microbial mats filling the niche in hypersaline microbial mats.</title>
        <authorList>
            <person name="Wong H.L."/>
            <person name="Macleod F.I."/>
            <person name="White R.A. III"/>
            <person name="Burns B.P."/>
        </authorList>
    </citation>
    <scope>NUCLEOTIDE SEQUENCE</scope>
    <source>
        <strain evidence="9">Rbin_158</strain>
    </source>
</reference>
<comment type="subcellular location">
    <subcellularLocation>
        <location evidence="1 7">Cell membrane</location>
        <topology evidence="1 7">Multi-pass membrane protein</topology>
    </subcellularLocation>
</comment>
<dbReference type="Gene3D" id="1.10.3720.10">
    <property type="entry name" value="MetI-like"/>
    <property type="match status" value="1"/>
</dbReference>
<name>A0A9D5K0N2_9BACT</name>
<evidence type="ECO:0000256" key="3">
    <source>
        <dbReference type="ARBA" id="ARBA00022475"/>
    </source>
</evidence>
<sequence length="277" mass="30740">MKALRKDKLATIGRYILLVVASIIILFPIYVMITTSFKTRVQTFSMPPTWLFTPTLKNYAAVIFEQNFARYLGNSVVVATSTAFLTIMAGAFAAYALVRFTFLGKRVVSTTTLLMRMVPPAVLIIPLFILWTSLGMSNKRSGLIFAYVALNLSFTIWVLRSFMMEIPVEIEESALIDGCSELGIFFRIVLPLIKPGIAVASIFVFRIAWNEFIISLVLTNRYTRTLPVAISLRMTELGVQWGEITAIAVIVALPAFIFTFVSARSIIRGLTAGAVKG</sequence>
<dbReference type="GO" id="GO:0005886">
    <property type="term" value="C:plasma membrane"/>
    <property type="evidence" value="ECO:0007669"/>
    <property type="project" value="UniProtKB-SubCell"/>
</dbReference>
<proteinExistence type="inferred from homology"/>
<organism evidence="9 10">
    <name type="scientific">candidate division KSB3 bacterium</name>
    <dbReference type="NCBI Taxonomy" id="2044937"/>
    <lineage>
        <taxon>Bacteria</taxon>
        <taxon>candidate division KSB3</taxon>
    </lineage>
</organism>
<evidence type="ECO:0000313" key="9">
    <source>
        <dbReference type="EMBL" id="MBD3327625.1"/>
    </source>
</evidence>
<dbReference type="Pfam" id="PF00528">
    <property type="entry name" value="BPD_transp_1"/>
    <property type="match status" value="1"/>
</dbReference>
<keyword evidence="6 7" id="KW-0472">Membrane</keyword>
<dbReference type="InterPro" id="IPR000515">
    <property type="entry name" value="MetI-like"/>
</dbReference>
<evidence type="ECO:0000256" key="2">
    <source>
        <dbReference type="ARBA" id="ARBA00022448"/>
    </source>
</evidence>
<dbReference type="GO" id="GO:0055085">
    <property type="term" value="P:transmembrane transport"/>
    <property type="evidence" value="ECO:0007669"/>
    <property type="project" value="InterPro"/>
</dbReference>
<evidence type="ECO:0000256" key="4">
    <source>
        <dbReference type="ARBA" id="ARBA00022692"/>
    </source>
</evidence>
<comment type="similarity">
    <text evidence="7">Belongs to the binding-protein-dependent transport system permease family.</text>
</comment>
<evidence type="ECO:0000313" key="10">
    <source>
        <dbReference type="Proteomes" id="UP000649604"/>
    </source>
</evidence>
<feature type="transmembrane region" description="Helical" evidence="7">
    <location>
        <begin position="241"/>
        <end position="261"/>
    </location>
</feature>
<feature type="transmembrane region" description="Helical" evidence="7">
    <location>
        <begin position="184"/>
        <end position="209"/>
    </location>
</feature>
<feature type="transmembrane region" description="Helical" evidence="7">
    <location>
        <begin position="76"/>
        <end position="101"/>
    </location>
</feature>
<dbReference type="PANTHER" id="PTHR32243">
    <property type="entry name" value="MALTOSE TRANSPORT SYSTEM PERMEASE-RELATED"/>
    <property type="match status" value="1"/>
</dbReference>
<evidence type="ECO:0000259" key="8">
    <source>
        <dbReference type="PROSITE" id="PS50928"/>
    </source>
</evidence>
<protein>
    <submittedName>
        <fullName evidence="9">ABC transporter permease subunit</fullName>
    </submittedName>
</protein>
<keyword evidence="3" id="KW-1003">Cell membrane</keyword>
<comment type="caution">
    <text evidence="9">The sequence shown here is derived from an EMBL/GenBank/DDBJ whole genome shotgun (WGS) entry which is preliminary data.</text>
</comment>
<dbReference type="EMBL" id="WJJP01000766">
    <property type="protein sequence ID" value="MBD3327625.1"/>
    <property type="molecule type" value="Genomic_DNA"/>
</dbReference>
<evidence type="ECO:0000256" key="1">
    <source>
        <dbReference type="ARBA" id="ARBA00004651"/>
    </source>
</evidence>
<accession>A0A9D5K0N2</accession>
<dbReference type="PROSITE" id="PS50928">
    <property type="entry name" value="ABC_TM1"/>
    <property type="match status" value="1"/>
</dbReference>
<evidence type="ECO:0000256" key="5">
    <source>
        <dbReference type="ARBA" id="ARBA00022989"/>
    </source>
</evidence>
<feature type="transmembrane region" description="Helical" evidence="7">
    <location>
        <begin position="113"/>
        <end position="132"/>
    </location>
</feature>
<dbReference type="CDD" id="cd06261">
    <property type="entry name" value="TM_PBP2"/>
    <property type="match status" value="1"/>
</dbReference>
<dbReference type="InterPro" id="IPR050901">
    <property type="entry name" value="BP-dep_ABC_trans_perm"/>
</dbReference>
<evidence type="ECO:0000256" key="7">
    <source>
        <dbReference type="RuleBase" id="RU363032"/>
    </source>
</evidence>
<dbReference type="AlphaFoldDB" id="A0A9D5K0N2"/>
<keyword evidence="5 7" id="KW-1133">Transmembrane helix</keyword>
<feature type="transmembrane region" description="Helical" evidence="7">
    <location>
        <begin position="12"/>
        <end position="33"/>
    </location>
</feature>